<dbReference type="eggNOG" id="COG2148">
    <property type="taxonomic scope" value="Bacteria"/>
</dbReference>
<dbReference type="STRING" id="768671.ThimaDRAFT_4752"/>
<dbReference type="PATRIC" id="fig|768671.3.peg.4998"/>
<keyword evidence="4 7" id="KW-0812">Transmembrane</keyword>
<keyword evidence="10" id="KW-1185">Reference proteome</keyword>
<dbReference type="Pfam" id="PF02397">
    <property type="entry name" value="Bac_transf"/>
    <property type="match status" value="1"/>
</dbReference>
<evidence type="ECO:0000313" key="9">
    <source>
        <dbReference type="EMBL" id="EGV15981.1"/>
    </source>
</evidence>
<evidence type="ECO:0000259" key="8">
    <source>
        <dbReference type="Pfam" id="PF02397"/>
    </source>
</evidence>
<dbReference type="GO" id="GO:0016020">
    <property type="term" value="C:membrane"/>
    <property type="evidence" value="ECO:0007669"/>
    <property type="project" value="UniProtKB-SubCell"/>
</dbReference>
<evidence type="ECO:0000256" key="2">
    <source>
        <dbReference type="ARBA" id="ARBA00006464"/>
    </source>
</evidence>
<name>F9UIJ9_9GAMM</name>
<sequence length="498" mass="55479">MAFDSTLELAPATPQPKPRLREHSSAVLFVQRSVDMLAVFGGLLLALQTHGADESGPFLWVGLIAVGLFMFFADMKNIYRSWRTGSVRTEILYTVEAWIAVFVGLFAIGYALPELVYPPGVMLEWLAATGILLILTRLGARHVLRVARGRGINTKRLAIAGTDALAHHVARTIAKHPWMGFRTVGLFDHLPTTQDESPRFGVGSESLTTIVDLARSGVIDTVFVSLPCPRSTDTLLEALSDTTASVYVLQDRRRGRLPWQSASEGEVNEALPVQLQRDALHRCWMEIGGIPAISVYETPFLGPNGWLKRLEDIVISSIALILLALPMAIIAIGVKRSSPGPVLFKQRRYGLAGEEIVVWKFRSMTVCEDGDNVTQARENDARVTGFGAFLRRTSLDELPQFINVLQGRMSIVGPRPHAVSHNEYYRKLVGGYMLRHKVKPGITGLAQINGWRGETDTLDKMSKRIEHDLAYIRRWSLWLDIRIIFGTVFNGFVHRNAY</sequence>
<dbReference type="OrthoDB" id="9808602at2"/>
<comment type="subcellular location">
    <subcellularLocation>
        <location evidence="1">Membrane</location>
        <topology evidence="1">Multi-pass membrane protein</topology>
    </subcellularLocation>
</comment>
<comment type="similarity">
    <text evidence="2">Belongs to the bacterial sugar transferase family.</text>
</comment>
<organism evidence="9 10">
    <name type="scientific">Thiocapsa marina 5811</name>
    <dbReference type="NCBI Taxonomy" id="768671"/>
    <lineage>
        <taxon>Bacteria</taxon>
        <taxon>Pseudomonadati</taxon>
        <taxon>Pseudomonadota</taxon>
        <taxon>Gammaproteobacteria</taxon>
        <taxon>Chromatiales</taxon>
        <taxon>Chromatiaceae</taxon>
        <taxon>Thiocapsa</taxon>
    </lineage>
</organism>
<proteinExistence type="inferred from homology"/>
<evidence type="ECO:0000256" key="1">
    <source>
        <dbReference type="ARBA" id="ARBA00004141"/>
    </source>
</evidence>
<feature type="transmembrane region" description="Helical" evidence="7">
    <location>
        <begin position="122"/>
        <end position="140"/>
    </location>
</feature>
<dbReference type="EMBL" id="AFWV01000027">
    <property type="protein sequence ID" value="EGV15981.1"/>
    <property type="molecule type" value="Genomic_DNA"/>
</dbReference>
<evidence type="ECO:0000256" key="5">
    <source>
        <dbReference type="ARBA" id="ARBA00022989"/>
    </source>
</evidence>
<dbReference type="InterPro" id="IPR003362">
    <property type="entry name" value="Bact_transf"/>
</dbReference>
<keyword evidence="6 7" id="KW-0472">Membrane</keyword>
<evidence type="ECO:0000256" key="4">
    <source>
        <dbReference type="ARBA" id="ARBA00022692"/>
    </source>
</evidence>
<dbReference type="GO" id="GO:0089702">
    <property type="term" value="F:undecaprenyl-phosphate glucose phosphotransferase activity"/>
    <property type="evidence" value="ECO:0007669"/>
    <property type="project" value="TreeGrafter"/>
</dbReference>
<dbReference type="InterPro" id="IPR017475">
    <property type="entry name" value="EPS_sugar_tfrase"/>
</dbReference>
<dbReference type="PANTHER" id="PTHR30576:SF21">
    <property type="entry name" value="UDP-GLUCOSE:UNDECAPRENYL-PHOSPHATE GLUCOSE-1-PHOSPHATE TRANSFERASE"/>
    <property type="match status" value="1"/>
</dbReference>
<dbReference type="NCBIfam" id="TIGR03025">
    <property type="entry name" value="EPS_sugtrans"/>
    <property type="match status" value="1"/>
</dbReference>
<dbReference type="GO" id="GO:0009242">
    <property type="term" value="P:colanic acid biosynthetic process"/>
    <property type="evidence" value="ECO:0007669"/>
    <property type="project" value="TreeGrafter"/>
</dbReference>
<dbReference type="InterPro" id="IPR017473">
    <property type="entry name" value="Undecaprenyl-P_gluc_Ptfrase"/>
</dbReference>
<evidence type="ECO:0000256" key="6">
    <source>
        <dbReference type="ARBA" id="ARBA00023136"/>
    </source>
</evidence>
<dbReference type="Proteomes" id="UP000005459">
    <property type="component" value="Unassembled WGS sequence"/>
</dbReference>
<feature type="domain" description="Bacterial sugar transferase" evidence="8">
    <location>
        <begin position="308"/>
        <end position="490"/>
    </location>
</feature>
<gene>
    <name evidence="9" type="ORF">ThimaDRAFT_4752</name>
</gene>
<dbReference type="Pfam" id="PF13727">
    <property type="entry name" value="CoA_binding_3"/>
    <property type="match status" value="1"/>
</dbReference>
<evidence type="ECO:0000256" key="7">
    <source>
        <dbReference type="SAM" id="Phobius"/>
    </source>
</evidence>
<protein>
    <submittedName>
        <fullName evidence="9">Undecaprenyl-phosphate glucose phosphotransferase</fullName>
    </submittedName>
</protein>
<evidence type="ECO:0000256" key="3">
    <source>
        <dbReference type="ARBA" id="ARBA00022679"/>
    </source>
</evidence>
<reference evidence="9 10" key="1">
    <citation type="submission" date="2011-06" db="EMBL/GenBank/DDBJ databases">
        <title>The draft genome of Thiocapsa marina 5811.</title>
        <authorList>
            <consortium name="US DOE Joint Genome Institute (JGI-PGF)"/>
            <person name="Lucas S."/>
            <person name="Han J."/>
            <person name="Cheng J.-F."/>
            <person name="Goodwin L."/>
            <person name="Pitluck S."/>
            <person name="Peters L."/>
            <person name="Land M.L."/>
            <person name="Hauser L."/>
            <person name="Vogl K."/>
            <person name="Liu Z."/>
            <person name="Imhoff J."/>
            <person name="Thiel V."/>
            <person name="Frigaard N.-U."/>
            <person name="Bryant D."/>
            <person name="Woyke T.J."/>
        </authorList>
    </citation>
    <scope>NUCLEOTIDE SEQUENCE [LARGE SCALE GENOMIC DNA]</scope>
    <source>
        <strain evidence="9 10">5811</strain>
    </source>
</reference>
<feature type="transmembrane region" description="Helical" evidence="7">
    <location>
        <begin position="58"/>
        <end position="79"/>
    </location>
</feature>
<dbReference type="NCBIfam" id="TIGR03023">
    <property type="entry name" value="WcaJ_sugtrans"/>
    <property type="match status" value="1"/>
</dbReference>
<accession>F9UIJ9</accession>
<feature type="transmembrane region" description="Helical" evidence="7">
    <location>
        <begin position="91"/>
        <end position="110"/>
    </location>
</feature>
<feature type="transmembrane region" description="Helical" evidence="7">
    <location>
        <begin position="313"/>
        <end position="334"/>
    </location>
</feature>
<dbReference type="PANTHER" id="PTHR30576">
    <property type="entry name" value="COLANIC BIOSYNTHESIS UDP-GLUCOSE LIPID CARRIER TRANSFERASE"/>
    <property type="match status" value="1"/>
</dbReference>
<keyword evidence="5 7" id="KW-1133">Transmembrane helix</keyword>
<dbReference type="AlphaFoldDB" id="F9UIJ9"/>
<evidence type="ECO:0000313" key="10">
    <source>
        <dbReference type="Proteomes" id="UP000005459"/>
    </source>
</evidence>
<keyword evidence="3 9" id="KW-0808">Transferase</keyword>